<organism evidence="3 4">
    <name type="scientific">Chryseobacterium terrae</name>
    <dbReference type="NCBI Taxonomy" id="3163299"/>
    <lineage>
        <taxon>Bacteria</taxon>
        <taxon>Pseudomonadati</taxon>
        <taxon>Bacteroidota</taxon>
        <taxon>Flavobacteriia</taxon>
        <taxon>Flavobacteriales</taxon>
        <taxon>Weeksellaceae</taxon>
        <taxon>Chryseobacterium group</taxon>
        <taxon>Chryseobacterium</taxon>
    </lineage>
</organism>
<dbReference type="PANTHER" id="PTHR43393:SF3">
    <property type="entry name" value="LYSINE DECARBOXYLASE-LIKE PROTEIN"/>
    <property type="match status" value="1"/>
</dbReference>
<dbReference type="NCBIfam" id="TIGR00730">
    <property type="entry name" value="Rossman fold protein, TIGR00730 family"/>
    <property type="match status" value="1"/>
</dbReference>
<dbReference type="InterPro" id="IPR052341">
    <property type="entry name" value="LOG_family_nucleotidases"/>
</dbReference>
<evidence type="ECO:0000313" key="4">
    <source>
        <dbReference type="Proteomes" id="UP001629058"/>
    </source>
</evidence>
<dbReference type="Pfam" id="PF03641">
    <property type="entry name" value="Lysine_decarbox"/>
    <property type="match status" value="1"/>
</dbReference>
<keyword evidence="4" id="KW-1185">Reference proteome</keyword>
<dbReference type="InterPro" id="IPR005269">
    <property type="entry name" value="LOG"/>
</dbReference>
<dbReference type="EC" id="3.2.2.n1" evidence="2"/>
<evidence type="ECO:0000313" key="3">
    <source>
        <dbReference type="EMBL" id="MFL9834733.1"/>
    </source>
</evidence>
<keyword evidence="2" id="KW-0378">Hydrolase</keyword>
<keyword evidence="2" id="KW-0203">Cytokinin biosynthesis</keyword>
<dbReference type="Gene3D" id="3.40.50.450">
    <property type="match status" value="1"/>
</dbReference>
<accession>A0ABW8Y3G3</accession>
<name>A0ABW8Y3G3_9FLAO</name>
<reference evidence="3 4" key="1">
    <citation type="submission" date="2024-06" db="EMBL/GenBank/DDBJ databases">
        <authorList>
            <person name="Kaempfer P."/>
            <person name="Viver T."/>
        </authorList>
    </citation>
    <scope>NUCLEOTIDE SEQUENCE [LARGE SCALE GENOMIC DNA]</scope>
    <source>
        <strain evidence="3 4">ST-37</strain>
    </source>
</reference>
<sequence length="250" mass="28072">MGTEGKRDESLENTELNINETILHNSLREKTWDEIITKDSWMVFKVMAEFVDGYEKMAKIGPCVSIFGSARLKPESKYYQMAVDIAEKITKIGFGVITGGGPGIMEAGNKGAFNAKGKSIGLNIDLPFEQHFNPYINKLYSLNFDYFFVRKVMFVKYSQGFIVMPGGFGTLDELTEAITLIQTNKIGKFPIVLVGSEFWGGLLEWFKATLLKEGMISEGDLDLYRVVDSADEAVAHIKAFYDKYSVNVNF</sequence>
<dbReference type="Proteomes" id="UP001629058">
    <property type="component" value="Unassembled WGS sequence"/>
</dbReference>
<dbReference type="RefSeq" id="WP_408090800.1">
    <property type="nucleotide sequence ID" value="NZ_JBELPY010000007.1"/>
</dbReference>
<protein>
    <recommendedName>
        <fullName evidence="2">Cytokinin riboside 5'-monophosphate phosphoribohydrolase</fullName>
        <ecNumber evidence="2">3.2.2.n1</ecNumber>
    </recommendedName>
</protein>
<comment type="similarity">
    <text evidence="2">Belongs to the LOG family.</text>
</comment>
<dbReference type="SUPFAM" id="SSF102405">
    <property type="entry name" value="MCP/YpsA-like"/>
    <property type="match status" value="1"/>
</dbReference>
<comment type="catalytic activity">
    <reaction evidence="1">
        <text>AMP + H2O = D-ribose 5-phosphate + adenine</text>
        <dbReference type="Rhea" id="RHEA:20129"/>
        <dbReference type="ChEBI" id="CHEBI:15377"/>
        <dbReference type="ChEBI" id="CHEBI:16708"/>
        <dbReference type="ChEBI" id="CHEBI:78346"/>
        <dbReference type="ChEBI" id="CHEBI:456215"/>
        <dbReference type="EC" id="3.2.2.4"/>
    </reaction>
</comment>
<comment type="caution">
    <text evidence="3">The sequence shown here is derived from an EMBL/GenBank/DDBJ whole genome shotgun (WGS) entry which is preliminary data.</text>
</comment>
<dbReference type="PANTHER" id="PTHR43393">
    <property type="entry name" value="CYTOKININ RIBOSIDE 5'-MONOPHOSPHATE PHOSPHORIBOHYDROLASE"/>
    <property type="match status" value="1"/>
</dbReference>
<evidence type="ECO:0000256" key="1">
    <source>
        <dbReference type="ARBA" id="ARBA00000274"/>
    </source>
</evidence>
<dbReference type="EMBL" id="JBELPY010000007">
    <property type="protein sequence ID" value="MFL9834733.1"/>
    <property type="molecule type" value="Genomic_DNA"/>
</dbReference>
<proteinExistence type="inferred from homology"/>
<evidence type="ECO:0000256" key="2">
    <source>
        <dbReference type="RuleBase" id="RU363015"/>
    </source>
</evidence>
<dbReference type="InterPro" id="IPR031100">
    <property type="entry name" value="LOG_fam"/>
</dbReference>
<gene>
    <name evidence="3" type="ORF">ABS765_11905</name>
</gene>